<dbReference type="AlphaFoldDB" id="A0A1H0KRS2"/>
<name>A0A1H0KRS2_9SPHI</name>
<dbReference type="EMBL" id="FNGY01000016">
    <property type="protein sequence ID" value="SDO58450.1"/>
    <property type="molecule type" value="Genomic_DNA"/>
</dbReference>
<evidence type="ECO:0000313" key="3">
    <source>
        <dbReference type="EMBL" id="SDO58450.1"/>
    </source>
</evidence>
<proteinExistence type="predicted"/>
<protein>
    <submittedName>
        <fullName evidence="3">Uncharacterized protein</fullName>
    </submittedName>
</protein>
<accession>A0A1H0KRS2</accession>
<sequence>MTIFPSLFCKFAGSMMKKLSCLLLLFSFLLVKSAPLYAAVFNQTEQVADQQEEEIPEQDQKAGERAEALDEDFTDPAMLAVSVMVIDPVFPPFAFPDMAKVYLTLSNPPPDLSA</sequence>
<feature type="compositionally biased region" description="Basic and acidic residues" evidence="1">
    <location>
        <begin position="58"/>
        <end position="68"/>
    </location>
</feature>
<keyword evidence="2" id="KW-0732">Signal</keyword>
<gene>
    <name evidence="3" type="ORF">SAMN05421820_116129</name>
</gene>
<feature type="signal peptide" evidence="2">
    <location>
        <begin position="1"/>
        <end position="38"/>
    </location>
</feature>
<feature type="region of interest" description="Disordered" evidence="1">
    <location>
        <begin position="48"/>
        <end position="68"/>
    </location>
</feature>
<evidence type="ECO:0000256" key="1">
    <source>
        <dbReference type="SAM" id="MobiDB-lite"/>
    </source>
</evidence>
<reference evidence="4" key="1">
    <citation type="submission" date="2016-10" db="EMBL/GenBank/DDBJ databases">
        <authorList>
            <person name="Varghese N."/>
            <person name="Submissions S."/>
        </authorList>
    </citation>
    <scope>NUCLEOTIDE SEQUENCE [LARGE SCALE GENOMIC DNA]</scope>
    <source>
        <strain evidence="4">DSM 19110</strain>
    </source>
</reference>
<evidence type="ECO:0000256" key="2">
    <source>
        <dbReference type="SAM" id="SignalP"/>
    </source>
</evidence>
<keyword evidence="4" id="KW-1185">Reference proteome</keyword>
<dbReference type="Proteomes" id="UP000183200">
    <property type="component" value="Unassembled WGS sequence"/>
</dbReference>
<feature type="chain" id="PRO_5010263432" evidence="2">
    <location>
        <begin position="39"/>
        <end position="114"/>
    </location>
</feature>
<evidence type="ECO:0000313" key="4">
    <source>
        <dbReference type="Proteomes" id="UP000183200"/>
    </source>
</evidence>
<organism evidence="3 4">
    <name type="scientific">Pedobacter steynii</name>
    <dbReference type="NCBI Taxonomy" id="430522"/>
    <lineage>
        <taxon>Bacteria</taxon>
        <taxon>Pseudomonadati</taxon>
        <taxon>Bacteroidota</taxon>
        <taxon>Sphingobacteriia</taxon>
        <taxon>Sphingobacteriales</taxon>
        <taxon>Sphingobacteriaceae</taxon>
        <taxon>Pedobacter</taxon>
    </lineage>
</organism>